<name>A0AAD7ABE4_9AGAR</name>
<evidence type="ECO:0000313" key="3">
    <source>
        <dbReference type="Proteomes" id="UP001218218"/>
    </source>
</evidence>
<gene>
    <name evidence="2" type="ORF">DFH08DRAFT_1077670</name>
</gene>
<organism evidence="2 3">
    <name type="scientific">Mycena albidolilacea</name>
    <dbReference type="NCBI Taxonomy" id="1033008"/>
    <lineage>
        <taxon>Eukaryota</taxon>
        <taxon>Fungi</taxon>
        <taxon>Dikarya</taxon>
        <taxon>Basidiomycota</taxon>
        <taxon>Agaricomycotina</taxon>
        <taxon>Agaricomycetes</taxon>
        <taxon>Agaricomycetidae</taxon>
        <taxon>Agaricales</taxon>
        <taxon>Marasmiineae</taxon>
        <taxon>Mycenaceae</taxon>
        <taxon>Mycena</taxon>
    </lineage>
</organism>
<dbReference type="AlphaFoldDB" id="A0AAD7ABE4"/>
<feature type="region of interest" description="Disordered" evidence="1">
    <location>
        <begin position="37"/>
        <end position="79"/>
    </location>
</feature>
<dbReference type="Proteomes" id="UP001218218">
    <property type="component" value="Unassembled WGS sequence"/>
</dbReference>
<evidence type="ECO:0000313" key="2">
    <source>
        <dbReference type="EMBL" id="KAJ7353556.1"/>
    </source>
</evidence>
<reference evidence="2" key="1">
    <citation type="submission" date="2023-03" db="EMBL/GenBank/DDBJ databases">
        <title>Massive genome expansion in bonnet fungi (Mycena s.s.) driven by repeated elements and novel gene families across ecological guilds.</title>
        <authorList>
            <consortium name="Lawrence Berkeley National Laboratory"/>
            <person name="Harder C.B."/>
            <person name="Miyauchi S."/>
            <person name="Viragh M."/>
            <person name="Kuo A."/>
            <person name="Thoen E."/>
            <person name="Andreopoulos B."/>
            <person name="Lu D."/>
            <person name="Skrede I."/>
            <person name="Drula E."/>
            <person name="Henrissat B."/>
            <person name="Morin E."/>
            <person name="Kohler A."/>
            <person name="Barry K."/>
            <person name="LaButti K."/>
            <person name="Morin E."/>
            <person name="Salamov A."/>
            <person name="Lipzen A."/>
            <person name="Mereny Z."/>
            <person name="Hegedus B."/>
            <person name="Baldrian P."/>
            <person name="Stursova M."/>
            <person name="Weitz H."/>
            <person name="Taylor A."/>
            <person name="Grigoriev I.V."/>
            <person name="Nagy L.G."/>
            <person name="Martin F."/>
            <person name="Kauserud H."/>
        </authorList>
    </citation>
    <scope>NUCLEOTIDE SEQUENCE</scope>
    <source>
        <strain evidence="2">CBHHK002</strain>
    </source>
</reference>
<sequence>MSFFLSLTLYAIGPVVGYILRGFQSMLAERTERIPAKNKENLKKRPKTATRVGQGDSNPVSLPPSLGDSDASSGVILDPATPQEAQVRQLASSKLHTRKSPFCDLKHDVEATTKVVEGDRPLQPENMTDNLWDLVGGAWKEKAFDRLTIETIIVRMKVILGAVDASLN</sequence>
<dbReference type="Gene3D" id="1.10.510.10">
    <property type="entry name" value="Transferase(Phosphotransferase) domain 1"/>
    <property type="match status" value="1"/>
</dbReference>
<comment type="caution">
    <text evidence="2">The sequence shown here is derived from an EMBL/GenBank/DDBJ whole genome shotgun (WGS) entry which is preliminary data.</text>
</comment>
<dbReference type="EMBL" id="JARIHO010000011">
    <property type="protein sequence ID" value="KAJ7353556.1"/>
    <property type="molecule type" value="Genomic_DNA"/>
</dbReference>
<accession>A0AAD7ABE4</accession>
<protein>
    <submittedName>
        <fullName evidence="2">Uncharacterized protein</fullName>
    </submittedName>
</protein>
<proteinExistence type="predicted"/>
<evidence type="ECO:0000256" key="1">
    <source>
        <dbReference type="SAM" id="MobiDB-lite"/>
    </source>
</evidence>
<keyword evidence="3" id="KW-1185">Reference proteome</keyword>